<feature type="transmembrane region" description="Helical" evidence="6">
    <location>
        <begin position="73"/>
        <end position="94"/>
    </location>
</feature>
<reference evidence="7" key="1">
    <citation type="journal article" date="2023" name="Mol. Biol. Evol.">
        <title>Third-Generation Sequencing Reveals the Adaptive Role of the Epigenome in Three Deep-Sea Polychaetes.</title>
        <authorList>
            <person name="Perez M."/>
            <person name="Aroh O."/>
            <person name="Sun Y."/>
            <person name="Lan Y."/>
            <person name="Juniper S.K."/>
            <person name="Young C.R."/>
            <person name="Angers B."/>
            <person name="Qian P.Y."/>
        </authorList>
    </citation>
    <scope>NUCLEOTIDE SEQUENCE</scope>
    <source>
        <strain evidence="7">R07B-5</strain>
    </source>
</reference>
<dbReference type="Pfam" id="PF00335">
    <property type="entry name" value="Tetraspanin"/>
    <property type="match status" value="1"/>
</dbReference>
<dbReference type="InterPro" id="IPR018499">
    <property type="entry name" value="Tetraspanin/Peripherin"/>
</dbReference>
<evidence type="ECO:0000256" key="5">
    <source>
        <dbReference type="SAM" id="MobiDB-lite"/>
    </source>
</evidence>
<evidence type="ECO:0008006" key="9">
    <source>
        <dbReference type="Google" id="ProtNLM"/>
    </source>
</evidence>
<feature type="transmembrane region" description="Helical" evidence="6">
    <location>
        <begin position="18"/>
        <end position="36"/>
    </location>
</feature>
<dbReference type="SUPFAM" id="SSF48652">
    <property type="entry name" value="Tetraspanin"/>
    <property type="match status" value="1"/>
</dbReference>
<keyword evidence="3 6" id="KW-1133">Transmembrane helix</keyword>
<accession>A0AAD9KLK7</accession>
<name>A0AAD9KLK7_RIDPI</name>
<evidence type="ECO:0000256" key="4">
    <source>
        <dbReference type="ARBA" id="ARBA00023136"/>
    </source>
</evidence>
<feature type="transmembrane region" description="Helical" evidence="6">
    <location>
        <begin position="106"/>
        <end position="125"/>
    </location>
</feature>
<feature type="compositionally biased region" description="Acidic residues" evidence="5">
    <location>
        <begin position="330"/>
        <end position="343"/>
    </location>
</feature>
<comment type="caution">
    <text evidence="7">The sequence shown here is derived from an EMBL/GenBank/DDBJ whole genome shotgun (WGS) entry which is preliminary data.</text>
</comment>
<dbReference type="AlphaFoldDB" id="A0AAD9KLK7"/>
<dbReference type="Proteomes" id="UP001209878">
    <property type="component" value="Unassembled WGS sequence"/>
</dbReference>
<protein>
    <recommendedName>
        <fullName evidence="9">Tetraspanin</fullName>
    </recommendedName>
</protein>
<evidence type="ECO:0000256" key="3">
    <source>
        <dbReference type="ARBA" id="ARBA00022989"/>
    </source>
</evidence>
<proteinExistence type="predicted"/>
<feature type="transmembrane region" description="Helical" evidence="6">
    <location>
        <begin position="258"/>
        <end position="286"/>
    </location>
</feature>
<comment type="subcellular location">
    <subcellularLocation>
        <location evidence="1">Membrane</location>
        <topology evidence="1">Multi-pass membrane protein</topology>
    </subcellularLocation>
</comment>
<dbReference type="GO" id="GO:0016020">
    <property type="term" value="C:membrane"/>
    <property type="evidence" value="ECO:0007669"/>
    <property type="project" value="UniProtKB-SubCell"/>
</dbReference>
<gene>
    <name evidence="7" type="ORF">NP493_848g03121</name>
</gene>
<evidence type="ECO:0000256" key="6">
    <source>
        <dbReference type="SAM" id="Phobius"/>
    </source>
</evidence>
<evidence type="ECO:0000256" key="2">
    <source>
        <dbReference type="ARBA" id="ARBA00022692"/>
    </source>
</evidence>
<keyword evidence="2 6" id="KW-0812">Transmembrane</keyword>
<evidence type="ECO:0000313" key="7">
    <source>
        <dbReference type="EMBL" id="KAK2173824.1"/>
    </source>
</evidence>
<organism evidence="7 8">
    <name type="scientific">Ridgeia piscesae</name>
    <name type="common">Tubeworm</name>
    <dbReference type="NCBI Taxonomy" id="27915"/>
    <lineage>
        <taxon>Eukaryota</taxon>
        <taxon>Metazoa</taxon>
        <taxon>Spiralia</taxon>
        <taxon>Lophotrochozoa</taxon>
        <taxon>Annelida</taxon>
        <taxon>Polychaeta</taxon>
        <taxon>Sedentaria</taxon>
        <taxon>Canalipalpata</taxon>
        <taxon>Sabellida</taxon>
        <taxon>Siboglinidae</taxon>
        <taxon>Ridgeia</taxon>
    </lineage>
</organism>
<evidence type="ECO:0000256" key="1">
    <source>
        <dbReference type="ARBA" id="ARBA00004141"/>
    </source>
</evidence>
<keyword evidence="4 6" id="KW-0472">Membrane</keyword>
<dbReference type="EMBL" id="JAODUO010000848">
    <property type="protein sequence ID" value="KAK2173824.1"/>
    <property type="molecule type" value="Genomic_DNA"/>
</dbReference>
<sequence>MATPNVNKSYNANSKREGLSVLVFLSGAGLIGLSLYEQEHEELLLTFTRGLPEPGERINTILDQPSAFHYRKAGMATFGGIAFVKGIVGFGVAIKHDMKILFGYDIAVAVAIFGEVIAMITAYVVRSLQSKDLEKLLTRTLEESYNGAVMNGDRIMEGGDDTIDTAWDFVMARSRCCGINSHLDFRNKAKKWNRLVMYRGTVIKSVVPLMCCRMEDPKYFPNEMSQVEFLDIGKCIKHGNKQFINMETCYDAICEKTYYYTALYFSAAWFAVLLDVSCLVTAGTMLHMVRERQRQRDQYRLQKAHLFNMIADLAVDMLSLKEGKDRLSDEHDDTDPDQEVDDEPPLRRGPSEPKAPPEPVPEDTYAVKDADVITELTEDSPAE</sequence>
<dbReference type="InterPro" id="IPR008952">
    <property type="entry name" value="Tetraspanin_EC2_sf"/>
</dbReference>
<keyword evidence="8" id="KW-1185">Reference proteome</keyword>
<feature type="region of interest" description="Disordered" evidence="5">
    <location>
        <begin position="325"/>
        <end position="366"/>
    </location>
</feature>
<dbReference type="Gene3D" id="1.10.1450.10">
    <property type="entry name" value="Tetraspanin"/>
    <property type="match status" value="1"/>
</dbReference>
<evidence type="ECO:0000313" key="8">
    <source>
        <dbReference type="Proteomes" id="UP001209878"/>
    </source>
</evidence>